<accession>A0A9P6MZZ8</accession>
<evidence type="ECO:0000259" key="1">
    <source>
        <dbReference type="PROSITE" id="PS50888"/>
    </source>
</evidence>
<feature type="domain" description="BHLH" evidence="1">
    <location>
        <begin position="77"/>
        <end position="106"/>
    </location>
</feature>
<gene>
    <name evidence="2" type="ORF">BGZ80_004537</name>
</gene>
<keyword evidence="3" id="KW-1185">Reference proteome</keyword>
<dbReference type="SUPFAM" id="SSF47459">
    <property type="entry name" value="HLH, helix-loop-helix DNA-binding domain"/>
    <property type="match status" value="1"/>
</dbReference>
<protein>
    <recommendedName>
        <fullName evidence="1">BHLH domain-containing protein</fullName>
    </recommendedName>
</protein>
<dbReference type="Pfam" id="PF00010">
    <property type="entry name" value="HLH"/>
    <property type="match status" value="1"/>
</dbReference>
<sequence length="106" mass="11798">MSGFNDIEQRRSSYPARHELVHQGHGSVPQALDSAMDVYGHQRTTDLHHVSRPGPVSATARILHKSSTREVAAVGPNRRLAHILSEQKRREKINGGFDELKSVVPE</sequence>
<comment type="caution">
    <text evidence="2">The sequence shown here is derived from an EMBL/GenBank/DDBJ whole genome shotgun (WGS) entry which is preliminary data.</text>
</comment>
<reference evidence="2" key="1">
    <citation type="journal article" date="2020" name="Fungal Divers.">
        <title>Resolving the Mortierellaceae phylogeny through synthesis of multi-gene phylogenetics and phylogenomics.</title>
        <authorList>
            <person name="Vandepol N."/>
            <person name="Liber J."/>
            <person name="Desiro A."/>
            <person name="Na H."/>
            <person name="Kennedy M."/>
            <person name="Barry K."/>
            <person name="Grigoriev I.V."/>
            <person name="Miller A.N."/>
            <person name="O'Donnell K."/>
            <person name="Stajich J.E."/>
            <person name="Bonito G."/>
        </authorList>
    </citation>
    <scope>NUCLEOTIDE SEQUENCE</scope>
    <source>
        <strain evidence="2">NRRL 2769</strain>
    </source>
</reference>
<dbReference type="PROSITE" id="PS50888">
    <property type="entry name" value="BHLH"/>
    <property type="match status" value="1"/>
</dbReference>
<dbReference type="InterPro" id="IPR011598">
    <property type="entry name" value="bHLH_dom"/>
</dbReference>
<dbReference type="GO" id="GO:0046983">
    <property type="term" value="F:protein dimerization activity"/>
    <property type="evidence" value="ECO:0007669"/>
    <property type="project" value="InterPro"/>
</dbReference>
<proteinExistence type="predicted"/>
<dbReference type="Gene3D" id="4.10.280.10">
    <property type="entry name" value="Helix-loop-helix DNA-binding domain"/>
    <property type="match status" value="1"/>
</dbReference>
<name>A0A9P6MZZ8_9FUNG</name>
<dbReference type="Proteomes" id="UP000703661">
    <property type="component" value="Unassembled WGS sequence"/>
</dbReference>
<dbReference type="EMBL" id="JAAAID010000230">
    <property type="protein sequence ID" value="KAG0020246.1"/>
    <property type="molecule type" value="Genomic_DNA"/>
</dbReference>
<evidence type="ECO:0000313" key="2">
    <source>
        <dbReference type="EMBL" id="KAG0020246.1"/>
    </source>
</evidence>
<dbReference type="AlphaFoldDB" id="A0A9P6MZZ8"/>
<organism evidence="2 3">
    <name type="scientific">Entomortierella chlamydospora</name>
    <dbReference type="NCBI Taxonomy" id="101097"/>
    <lineage>
        <taxon>Eukaryota</taxon>
        <taxon>Fungi</taxon>
        <taxon>Fungi incertae sedis</taxon>
        <taxon>Mucoromycota</taxon>
        <taxon>Mortierellomycotina</taxon>
        <taxon>Mortierellomycetes</taxon>
        <taxon>Mortierellales</taxon>
        <taxon>Mortierellaceae</taxon>
        <taxon>Entomortierella</taxon>
    </lineage>
</organism>
<evidence type="ECO:0000313" key="3">
    <source>
        <dbReference type="Proteomes" id="UP000703661"/>
    </source>
</evidence>
<dbReference type="InterPro" id="IPR036638">
    <property type="entry name" value="HLH_DNA-bd_sf"/>
</dbReference>